<protein>
    <submittedName>
        <fullName evidence="2">Uncharacterized protein</fullName>
    </submittedName>
</protein>
<sequence>MLVFTAQKKLKGGRYFPITAVHRFDAAGKRIENGVYFGPIGWLTFEGRFAWKKKKILAFIFERIRIKLGPFNPLEIGIGSGGEQGDREPTTKNGPFFIWLYIDQRERERGGRMEDEKRWGKAARGGVTKED</sequence>
<accession>A0AAV0KJG5</accession>
<feature type="region of interest" description="Disordered" evidence="1">
    <location>
        <begin position="107"/>
        <end position="131"/>
    </location>
</feature>
<proteinExistence type="predicted"/>
<reference evidence="2" key="1">
    <citation type="submission" date="2022-08" db="EMBL/GenBank/DDBJ databases">
        <authorList>
            <person name="Gutierrez-Valencia J."/>
        </authorList>
    </citation>
    <scope>NUCLEOTIDE SEQUENCE</scope>
</reference>
<dbReference type="PANTHER" id="PTHR35690:SF1">
    <property type="entry name" value="OS01G0363500 PROTEIN"/>
    <property type="match status" value="1"/>
</dbReference>
<dbReference type="PANTHER" id="PTHR35690">
    <property type="entry name" value="OS01G0363500 PROTEIN"/>
    <property type="match status" value="1"/>
</dbReference>
<feature type="compositionally biased region" description="Basic and acidic residues" evidence="1">
    <location>
        <begin position="107"/>
        <end position="119"/>
    </location>
</feature>
<gene>
    <name evidence="2" type="ORF">LITE_LOCUS19173</name>
</gene>
<organism evidence="2 3">
    <name type="scientific">Linum tenue</name>
    <dbReference type="NCBI Taxonomy" id="586396"/>
    <lineage>
        <taxon>Eukaryota</taxon>
        <taxon>Viridiplantae</taxon>
        <taxon>Streptophyta</taxon>
        <taxon>Embryophyta</taxon>
        <taxon>Tracheophyta</taxon>
        <taxon>Spermatophyta</taxon>
        <taxon>Magnoliopsida</taxon>
        <taxon>eudicotyledons</taxon>
        <taxon>Gunneridae</taxon>
        <taxon>Pentapetalae</taxon>
        <taxon>rosids</taxon>
        <taxon>fabids</taxon>
        <taxon>Malpighiales</taxon>
        <taxon>Linaceae</taxon>
        <taxon>Linum</taxon>
    </lineage>
</organism>
<evidence type="ECO:0000313" key="3">
    <source>
        <dbReference type="Proteomes" id="UP001154282"/>
    </source>
</evidence>
<dbReference type="EMBL" id="CAMGYJ010000005">
    <property type="protein sequence ID" value="CAI0422532.1"/>
    <property type="molecule type" value="Genomic_DNA"/>
</dbReference>
<evidence type="ECO:0000313" key="2">
    <source>
        <dbReference type="EMBL" id="CAI0422532.1"/>
    </source>
</evidence>
<dbReference type="AlphaFoldDB" id="A0AAV0KJG5"/>
<name>A0AAV0KJG5_9ROSI</name>
<keyword evidence="3" id="KW-1185">Reference proteome</keyword>
<evidence type="ECO:0000256" key="1">
    <source>
        <dbReference type="SAM" id="MobiDB-lite"/>
    </source>
</evidence>
<comment type="caution">
    <text evidence="2">The sequence shown here is derived from an EMBL/GenBank/DDBJ whole genome shotgun (WGS) entry which is preliminary data.</text>
</comment>
<dbReference type="Proteomes" id="UP001154282">
    <property type="component" value="Unassembled WGS sequence"/>
</dbReference>